<evidence type="ECO:0000256" key="4">
    <source>
        <dbReference type="ARBA" id="ARBA00022679"/>
    </source>
</evidence>
<accession>A0A1H5YWX5</accession>
<dbReference type="PANTHER" id="PTHR43646:SF2">
    <property type="entry name" value="GLYCOSYLTRANSFERASE 2-LIKE DOMAIN-CONTAINING PROTEIN"/>
    <property type="match status" value="1"/>
</dbReference>
<keyword evidence="4 9" id="KW-0808">Transferase</keyword>
<dbReference type="SUPFAM" id="SSF53448">
    <property type="entry name" value="Nucleotide-diphospho-sugar transferases"/>
    <property type="match status" value="1"/>
</dbReference>
<dbReference type="Pfam" id="PF00535">
    <property type="entry name" value="Glycos_transf_2"/>
    <property type="match status" value="1"/>
</dbReference>
<reference evidence="9 10" key="1">
    <citation type="submission" date="2016-10" db="EMBL/GenBank/DDBJ databases">
        <authorList>
            <person name="de Groot N.N."/>
        </authorList>
    </citation>
    <scope>NUCLEOTIDE SEQUENCE [LARGE SCALE GENOMIC DNA]</scope>
    <source>
        <strain evidence="9 10">DSM 26915</strain>
    </source>
</reference>
<dbReference type="PANTHER" id="PTHR43646">
    <property type="entry name" value="GLYCOSYLTRANSFERASE"/>
    <property type="match status" value="1"/>
</dbReference>
<dbReference type="InterPro" id="IPR001173">
    <property type="entry name" value="Glyco_trans_2-like"/>
</dbReference>
<keyword evidence="10" id="KW-1185">Reference proteome</keyword>
<dbReference type="GO" id="GO:0005886">
    <property type="term" value="C:plasma membrane"/>
    <property type="evidence" value="ECO:0007669"/>
    <property type="project" value="UniProtKB-SubCell"/>
</dbReference>
<evidence type="ECO:0000313" key="9">
    <source>
        <dbReference type="EMBL" id="SEG28518.1"/>
    </source>
</evidence>
<feature type="domain" description="Glycosyltransferase 2-like" evidence="7">
    <location>
        <begin position="11"/>
        <end position="125"/>
    </location>
</feature>
<evidence type="ECO:0000256" key="2">
    <source>
        <dbReference type="ARBA" id="ARBA00022475"/>
    </source>
</evidence>
<evidence type="ECO:0000256" key="5">
    <source>
        <dbReference type="ARBA" id="ARBA00023136"/>
    </source>
</evidence>
<evidence type="ECO:0000256" key="6">
    <source>
        <dbReference type="SAM" id="Phobius"/>
    </source>
</evidence>
<keyword evidence="6" id="KW-0812">Transmembrane</keyword>
<dbReference type="RefSeq" id="WP_103910618.1">
    <property type="nucleotide sequence ID" value="NZ_FNUZ01000003.1"/>
</dbReference>
<dbReference type="Pfam" id="PF13632">
    <property type="entry name" value="Glyco_trans_2_3"/>
    <property type="match status" value="1"/>
</dbReference>
<dbReference type="EMBL" id="FNUZ01000003">
    <property type="protein sequence ID" value="SEG28518.1"/>
    <property type="molecule type" value="Genomic_DNA"/>
</dbReference>
<evidence type="ECO:0000313" key="10">
    <source>
        <dbReference type="Proteomes" id="UP000236752"/>
    </source>
</evidence>
<evidence type="ECO:0000256" key="1">
    <source>
        <dbReference type="ARBA" id="ARBA00004236"/>
    </source>
</evidence>
<name>A0A1H5YWX5_9RHOB</name>
<dbReference type="CDD" id="cd00761">
    <property type="entry name" value="Glyco_tranf_GTA_type"/>
    <property type="match status" value="1"/>
</dbReference>
<evidence type="ECO:0000256" key="3">
    <source>
        <dbReference type="ARBA" id="ARBA00022676"/>
    </source>
</evidence>
<keyword evidence="6" id="KW-1133">Transmembrane helix</keyword>
<gene>
    <name evidence="9" type="ORF">SAMN04488045_2298</name>
</gene>
<feature type="domain" description="Glycosyltransferase 2-like" evidence="8">
    <location>
        <begin position="149"/>
        <end position="267"/>
    </location>
</feature>
<keyword evidence="2" id="KW-1003">Cell membrane</keyword>
<dbReference type="InterPro" id="IPR029044">
    <property type="entry name" value="Nucleotide-diphossugar_trans"/>
</dbReference>
<keyword evidence="5 6" id="KW-0472">Membrane</keyword>
<evidence type="ECO:0000259" key="8">
    <source>
        <dbReference type="Pfam" id="PF13632"/>
    </source>
</evidence>
<dbReference type="Gene3D" id="3.90.550.10">
    <property type="entry name" value="Spore Coat Polysaccharide Biosynthesis Protein SpsA, Chain A"/>
    <property type="match status" value="1"/>
</dbReference>
<protein>
    <submittedName>
        <fullName evidence="9">Glycosyl transferase family group 2</fullName>
    </submittedName>
</protein>
<dbReference type="AlphaFoldDB" id="A0A1H5YWX5"/>
<organism evidence="9 10">
    <name type="scientific">Thalassococcus halodurans</name>
    <dbReference type="NCBI Taxonomy" id="373675"/>
    <lineage>
        <taxon>Bacteria</taxon>
        <taxon>Pseudomonadati</taxon>
        <taxon>Pseudomonadota</taxon>
        <taxon>Alphaproteobacteria</taxon>
        <taxon>Rhodobacterales</taxon>
        <taxon>Roseobacteraceae</taxon>
        <taxon>Thalassococcus</taxon>
    </lineage>
</organism>
<feature type="transmembrane region" description="Helical" evidence="6">
    <location>
        <begin position="236"/>
        <end position="265"/>
    </location>
</feature>
<dbReference type="Proteomes" id="UP000236752">
    <property type="component" value="Unassembled WGS sequence"/>
</dbReference>
<keyword evidence="3" id="KW-0328">Glycosyltransferase</keyword>
<evidence type="ECO:0000259" key="7">
    <source>
        <dbReference type="Pfam" id="PF00535"/>
    </source>
</evidence>
<comment type="subcellular location">
    <subcellularLocation>
        <location evidence="1">Cell membrane</location>
    </subcellularLocation>
</comment>
<dbReference type="GO" id="GO:0016757">
    <property type="term" value="F:glycosyltransferase activity"/>
    <property type="evidence" value="ECO:0007669"/>
    <property type="project" value="UniProtKB-KW"/>
</dbReference>
<proteinExistence type="predicted"/>
<dbReference type="OrthoDB" id="8416156at2"/>
<sequence>MSVVDAILIGRNEGARIEASLASLKGQARRIIFVDSGSTDDSVAKARAAGVEVVELDNSIPHSAARARNAGFAAAMAHDTPPDYVQFIDGDCQTIAGWVAKGAAFLDANPGHYLVTGWTREINRDASVYNQMCDVEWLRPAGPIQACSGNMMVRASAFDQIGGFNMAVIAAEDDDLCVRLAKAGGKLERIPEDMTRHDAATYKFSQWWRRAERTGHGFGQVGHLHPDYFVRERQRMLIYALAVPLATLVLLALIGWPALLLLLIYPLNWWRTAKGLMAEGLPASEARRHAVLLTISKFPNLQGYLRFHLRRLTGADMRLIEYK</sequence>